<keyword evidence="1" id="KW-1133">Transmembrane helix</keyword>
<evidence type="ECO:0000256" key="1">
    <source>
        <dbReference type="SAM" id="Phobius"/>
    </source>
</evidence>
<dbReference type="RefSeq" id="WP_378249913.1">
    <property type="nucleotide sequence ID" value="NZ_JBHSKF010000014.1"/>
</dbReference>
<keyword evidence="1" id="KW-0472">Membrane</keyword>
<proteinExistence type="predicted"/>
<accession>A0ABW0EVD7</accession>
<gene>
    <name evidence="2" type="ORF">ACFPM7_23545</name>
</gene>
<feature type="transmembrane region" description="Helical" evidence="1">
    <location>
        <begin position="12"/>
        <end position="32"/>
    </location>
</feature>
<feature type="transmembrane region" description="Helical" evidence="1">
    <location>
        <begin position="38"/>
        <end position="56"/>
    </location>
</feature>
<sequence>MTGPTRRVRILVTIGLIVAAAAAGVLGGLLAQSTCHTWLRYVPMIPVSAIAVFLVLRMKKN</sequence>
<keyword evidence="3" id="KW-1185">Reference proteome</keyword>
<name>A0ABW0EVD7_9PSEU</name>
<keyword evidence="1" id="KW-0812">Transmembrane</keyword>
<comment type="caution">
    <text evidence="2">The sequence shown here is derived from an EMBL/GenBank/DDBJ whole genome shotgun (WGS) entry which is preliminary data.</text>
</comment>
<protein>
    <submittedName>
        <fullName evidence="2">Uncharacterized protein</fullName>
    </submittedName>
</protein>
<evidence type="ECO:0000313" key="3">
    <source>
        <dbReference type="Proteomes" id="UP001596157"/>
    </source>
</evidence>
<reference evidence="3" key="1">
    <citation type="journal article" date="2019" name="Int. J. Syst. Evol. Microbiol.">
        <title>The Global Catalogue of Microorganisms (GCM) 10K type strain sequencing project: providing services to taxonomists for standard genome sequencing and annotation.</title>
        <authorList>
            <consortium name="The Broad Institute Genomics Platform"/>
            <consortium name="The Broad Institute Genome Sequencing Center for Infectious Disease"/>
            <person name="Wu L."/>
            <person name="Ma J."/>
        </authorList>
    </citation>
    <scope>NUCLEOTIDE SEQUENCE [LARGE SCALE GENOMIC DNA]</scope>
    <source>
        <strain evidence="3">CCUG 59778</strain>
    </source>
</reference>
<evidence type="ECO:0000313" key="2">
    <source>
        <dbReference type="EMBL" id="MFC5290040.1"/>
    </source>
</evidence>
<dbReference type="EMBL" id="JBHSKF010000014">
    <property type="protein sequence ID" value="MFC5290040.1"/>
    <property type="molecule type" value="Genomic_DNA"/>
</dbReference>
<dbReference type="Proteomes" id="UP001596157">
    <property type="component" value="Unassembled WGS sequence"/>
</dbReference>
<organism evidence="2 3">
    <name type="scientific">Actinokineospora guangxiensis</name>
    <dbReference type="NCBI Taxonomy" id="1490288"/>
    <lineage>
        <taxon>Bacteria</taxon>
        <taxon>Bacillati</taxon>
        <taxon>Actinomycetota</taxon>
        <taxon>Actinomycetes</taxon>
        <taxon>Pseudonocardiales</taxon>
        <taxon>Pseudonocardiaceae</taxon>
        <taxon>Actinokineospora</taxon>
    </lineage>
</organism>